<dbReference type="SUPFAM" id="SSF54001">
    <property type="entry name" value="Cysteine proteinases"/>
    <property type="match status" value="1"/>
</dbReference>
<sequence length="744" mass="85314">MTWALMLAAQDKTPVKYGKVSPEDFKTRYDIDTGAAAVVLADVGASEFESGRDQFIQVFKIHRRIHILRKSAYDKANVSIDLHFQGSNEEAMANLKACSYNLEDGKVVETRLESKAVFTEKVDRNTIRKKFTLPAVKEGTIIEYSYSINSEFPMYLRPWAFQSVDMPVLWSEYEVSLPEYYEYLFLSQGYHPFHIKNSKDSRRTFSFNIQGATPSAPSRHVSVTPGITTHRWVMKDVPPLKEESYITTLRNYVSYIEFQLSSIRFPESPVRNIMSTWPKMMEELGKDDDYSGELARANNYLSDEVKRLAAGAASPKEKAEQVFAFVRDNYTCTDYSSLWKSQSLKTTFNKKNGNVVDINMLLTAMLREAGLEAYPVLLSTRDYGKMYAMYPIRSKLNYTIVSVNVDDTEYFLDATRPFLGFGNLHASCYNGPARKVNVSADLLMFEADSLFEKSVTGIFISPDDKGRLKGHFQKQYTLFESYDARARIREKGKDAFFKDLAKGFVTEIEMSNAELRELENYSNQLVVDYDFKLGEQDESGMIYLQPMFSESLRNNPFKSQERRYPIEMPAVTDYNYTMTLQLPEDCVVEETPKSTIVKFNDGEGVFQYLVQVQGNSIMMRSRLKFNRALYEAEDYQPLREFFDVVVKKHAEQIVIKKKKHDPDIQSYHITIGGDDRQRRGAPVPGERHPGSADGKRRGRAAVRTAVGKDQRHAGCQVCTSHRHHHPERKRRQVFGVAGVLRQIP</sequence>
<feature type="domain" description="DUF3857" evidence="3">
    <location>
        <begin position="58"/>
        <end position="208"/>
    </location>
</feature>
<dbReference type="Pfam" id="PF12969">
    <property type="entry name" value="DUF3857"/>
    <property type="match status" value="1"/>
</dbReference>
<dbReference type="EMBL" id="CP149822">
    <property type="protein sequence ID" value="WZN41924.1"/>
    <property type="molecule type" value="Genomic_DNA"/>
</dbReference>
<evidence type="ECO:0000313" key="4">
    <source>
        <dbReference type="EMBL" id="WZN41924.1"/>
    </source>
</evidence>
<feature type="region of interest" description="Disordered" evidence="1">
    <location>
        <begin position="666"/>
        <end position="699"/>
    </location>
</feature>
<dbReference type="Gene3D" id="2.60.120.1130">
    <property type="match status" value="1"/>
</dbReference>
<dbReference type="Gene3D" id="3.10.620.30">
    <property type="match status" value="1"/>
</dbReference>
<evidence type="ECO:0000259" key="3">
    <source>
        <dbReference type="Pfam" id="PF12969"/>
    </source>
</evidence>
<evidence type="ECO:0000256" key="1">
    <source>
        <dbReference type="SAM" id="MobiDB-lite"/>
    </source>
</evidence>
<reference evidence="5" key="1">
    <citation type="submission" date="2024-03" db="EMBL/GenBank/DDBJ databases">
        <title>Chitinophaga horti sp. nov., isolated from garden soil.</title>
        <authorList>
            <person name="Lee D.S."/>
            <person name="Han D.M."/>
            <person name="Baek J.H."/>
            <person name="Choi D.G."/>
            <person name="Jeon J.H."/>
            <person name="Jeon C.O."/>
        </authorList>
    </citation>
    <scope>NUCLEOTIDE SEQUENCE [LARGE SCALE GENOMIC DNA]</scope>
    <source>
        <strain evidence="5">GPA1</strain>
    </source>
</reference>
<keyword evidence="5" id="KW-1185">Reference proteome</keyword>
<proteinExistence type="predicted"/>
<evidence type="ECO:0000259" key="2">
    <source>
        <dbReference type="Pfam" id="PF01841"/>
    </source>
</evidence>
<evidence type="ECO:0000313" key="5">
    <source>
        <dbReference type="Proteomes" id="UP001485459"/>
    </source>
</evidence>
<feature type="domain" description="Transglutaminase-like" evidence="2">
    <location>
        <begin position="306"/>
        <end position="392"/>
    </location>
</feature>
<dbReference type="RefSeq" id="WP_341836767.1">
    <property type="nucleotide sequence ID" value="NZ_CP149822.1"/>
</dbReference>
<feature type="compositionally biased region" description="Basic and acidic residues" evidence="1">
    <location>
        <begin position="685"/>
        <end position="695"/>
    </location>
</feature>
<dbReference type="InterPro" id="IPR038765">
    <property type="entry name" value="Papain-like_cys_pep_sf"/>
</dbReference>
<dbReference type="Proteomes" id="UP001485459">
    <property type="component" value="Chromosome"/>
</dbReference>
<dbReference type="Gene3D" id="2.60.40.3140">
    <property type="match status" value="1"/>
</dbReference>
<protein>
    <submittedName>
        <fullName evidence="4">Transglutaminase domain-containing protein</fullName>
    </submittedName>
</protein>
<name>A0ABZ2YR37_9BACT</name>
<gene>
    <name evidence="4" type="ORF">WJU16_02600</name>
</gene>
<accession>A0ABZ2YR37</accession>
<organism evidence="4 5">
    <name type="scientific">Chitinophaga pollutisoli</name>
    <dbReference type="NCBI Taxonomy" id="3133966"/>
    <lineage>
        <taxon>Bacteria</taxon>
        <taxon>Pseudomonadati</taxon>
        <taxon>Bacteroidota</taxon>
        <taxon>Chitinophagia</taxon>
        <taxon>Chitinophagales</taxon>
        <taxon>Chitinophagaceae</taxon>
        <taxon>Chitinophaga</taxon>
    </lineage>
</organism>
<dbReference type="InterPro" id="IPR002931">
    <property type="entry name" value="Transglutaminase-like"/>
</dbReference>
<dbReference type="InterPro" id="IPR024618">
    <property type="entry name" value="DUF3857"/>
</dbReference>
<dbReference type="Pfam" id="PF01841">
    <property type="entry name" value="Transglut_core"/>
    <property type="match status" value="1"/>
</dbReference>